<name>A0A8H7ZQW7_9FUNG</name>
<sequence>MDRGRSKFWYIDMPDEWQQARGKIVELLEDMHCESPTARRTVTADRFPSVSSPSHECGPVVPQRPETPVPLQGLTTSVAPPPAADAAARRASNPRCGPSLILPPAQEICSGTCPGPLSYATELRNSADILRGELLRRNIPHAPMGFYGPLRNFHASIRSPAEEGRRVDLVVEQFISGQHGLIGHPSLHCDDTFHARRFLVTIAAGNDERRAGYIEKRPTSRSLHITLGYYGTKKLLEP</sequence>
<evidence type="ECO:0000313" key="2">
    <source>
        <dbReference type="Proteomes" id="UP000673691"/>
    </source>
</evidence>
<feature type="non-terminal residue" evidence="1">
    <location>
        <position position="238"/>
    </location>
</feature>
<proteinExistence type="predicted"/>
<dbReference type="AlphaFoldDB" id="A0A8H7ZQW7"/>
<dbReference type="Proteomes" id="UP000673691">
    <property type="component" value="Unassembled WGS sequence"/>
</dbReference>
<protein>
    <submittedName>
        <fullName evidence="1">Uncharacterized protein</fullName>
    </submittedName>
</protein>
<evidence type="ECO:0000313" key="1">
    <source>
        <dbReference type="EMBL" id="KAG5457547.1"/>
    </source>
</evidence>
<comment type="caution">
    <text evidence="1">The sequence shown here is derived from an EMBL/GenBank/DDBJ whole genome shotgun (WGS) entry which is preliminary data.</text>
</comment>
<reference evidence="1 2" key="1">
    <citation type="journal article" name="Sci. Rep.">
        <title>Genome-scale phylogenetic analyses confirm Olpidium as the closest living zoosporic fungus to the non-flagellated, terrestrial fungi.</title>
        <authorList>
            <person name="Chang Y."/>
            <person name="Rochon D."/>
            <person name="Sekimoto S."/>
            <person name="Wang Y."/>
            <person name="Chovatia M."/>
            <person name="Sandor L."/>
            <person name="Salamov A."/>
            <person name="Grigoriev I.V."/>
            <person name="Stajich J.E."/>
            <person name="Spatafora J.W."/>
        </authorList>
    </citation>
    <scope>NUCLEOTIDE SEQUENCE [LARGE SCALE GENOMIC DNA]</scope>
    <source>
        <strain evidence="1">S191</strain>
    </source>
</reference>
<keyword evidence="2" id="KW-1185">Reference proteome</keyword>
<organism evidence="1 2">
    <name type="scientific">Olpidium bornovanus</name>
    <dbReference type="NCBI Taxonomy" id="278681"/>
    <lineage>
        <taxon>Eukaryota</taxon>
        <taxon>Fungi</taxon>
        <taxon>Fungi incertae sedis</taxon>
        <taxon>Olpidiomycota</taxon>
        <taxon>Olpidiomycotina</taxon>
        <taxon>Olpidiomycetes</taxon>
        <taxon>Olpidiales</taxon>
        <taxon>Olpidiaceae</taxon>
        <taxon>Olpidium</taxon>
    </lineage>
</organism>
<accession>A0A8H7ZQW7</accession>
<gene>
    <name evidence="1" type="ORF">BJ554DRAFT_2402</name>
</gene>
<dbReference type="EMBL" id="JAEFCI010009872">
    <property type="protein sequence ID" value="KAG5457547.1"/>
    <property type="molecule type" value="Genomic_DNA"/>
</dbReference>